<evidence type="ECO:0000259" key="2">
    <source>
        <dbReference type="Pfam" id="PF00892"/>
    </source>
</evidence>
<dbReference type="Pfam" id="PF00892">
    <property type="entry name" value="EamA"/>
    <property type="match status" value="2"/>
</dbReference>
<dbReference type="Proteomes" id="UP000248014">
    <property type="component" value="Unassembled WGS sequence"/>
</dbReference>
<dbReference type="SUPFAM" id="SSF103481">
    <property type="entry name" value="Multidrug resistance efflux transporter EmrE"/>
    <property type="match status" value="2"/>
</dbReference>
<gene>
    <name evidence="3" type="ORF">C7451_103207</name>
</gene>
<feature type="transmembrane region" description="Helical" evidence="1">
    <location>
        <begin position="97"/>
        <end position="116"/>
    </location>
</feature>
<feature type="transmembrane region" description="Helical" evidence="1">
    <location>
        <begin position="69"/>
        <end position="91"/>
    </location>
</feature>
<feature type="transmembrane region" description="Helical" evidence="1">
    <location>
        <begin position="268"/>
        <end position="286"/>
    </location>
</feature>
<dbReference type="RefSeq" id="WP_110297898.1">
    <property type="nucleotide sequence ID" value="NZ_QJJM01000003.1"/>
</dbReference>
<feature type="domain" description="EamA" evidence="2">
    <location>
        <begin position="12"/>
        <end position="142"/>
    </location>
</feature>
<feature type="transmembrane region" description="Helical" evidence="1">
    <location>
        <begin position="183"/>
        <end position="204"/>
    </location>
</feature>
<protein>
    <submittedName>
        <fullName evidence="3">Threonine/homoserine efflux transporter RhtA</fullName>
    </submittedName>
</protein>
<sequence length="306" mass="32696">MTKATERGGILAVVALIFANVALAFGPWFVRMADTGPVSAGFWRLTLALPILFVIAVQQREPLTGYRSAIWWLLALSGIAFALDIASWNFGIERTKLANSTLFGNMGSVIMVLYGFVISRAWPHRAELAAVALAIVGAAMLMGSSYELDVRNLIGDLFCLLAGMLYVVYLLSIRRIRSDLGSWSVLVWSTVFGIGPMLAIALLLGEPVWPTDWTPVLLLALVCQLLGQGAMVYAVSHFSPVVLGIALLSQPAIAAIIGWQAFGETLSLTDTIGMVAIGAALVLVRLPEARCAARRAARLAASPPAS</sequence>
<organism evidence="3 4">
    <name type="scientific">Blastomonas natatoria</name>
    <dbReference type="NCBI Taxonomy" id="34015"/>
    <lineage>
        <taxon>Bacteria</taxon>
        <taxon>Pseudomonadati</taxon>
        <taxon>Pseudomonadota</taxon>
        <taxon>Alphaproteobacteria</taxon>
        <taxon>Sphingomonadales</taxon>
        <taxon>Sphingomonadaceae</taxon>
        <taxon>Blastomonas</taxon>
    </lineage>
</organism>
<accession>A0A2V3VNE3</accession>
<evidence type="ECO:0000313" key="4">
    <source>
        <dbReference type="Proteomes" id="UP000248014"/>
    </source>
</evidence>
<feature type="transmembrane region" description="Helical" evidence="1">
    <location>
        <begin position="40"/>
        <end position="57"/>
    </location>
</feature>
<dbReference type="InterPro" id="IPR000620">
    <property type="entry name" value="EamA_dom"/>
</dbReference>
<dbReference type="EMBL" id="QJJM01000003">
    <property type="protein sequence ID" value="PXW78099.1"/>
    <property type="molecule type" value="Genomic_DNA"/>
</dbReference>
<dbReference type="PANTHER" id="PTHR22911:SF76">
    <property type="entry name" value="EAMA DOMAIN-CONTAINING PROTEIN"/>
    <property type="match status" value="1"/>
</dbReference>
<dbReference type="PANTHER" id="PTHR22911">
    <property type="entry name" value="ACYL-MALONYL CONDENSING ENZYME-RELATED"/>
    <property type="match status" value="1"/>
</dbReference>
<reference evidence="3 4" key="1">
    <citation type="submission" date="2018-05" db="EMBL/GenBank/DDBJ databases">
        <title>Genomic Encyclopedia of Type Strains, Phase IV (KMG-IV): sequencing the most valuable type-strain genomes for metagenomic binning, comparative biology and taxonomic classification.</title>
        <authorList>
            <person name="Goeker M."/>
        </authorList>
    </citation>
    <scope>NUCLEOTIDE SEQUENCE [LARGE SCALE GENOMIC DNA]</scope>
    <source>
        <strain evidence="3 4">DSM 3183</strain>
    </source>
</reference>
<feature type="domain" description="EamA" evidence="2">
    <location>
        <begin position="154"/>
        <end position="284"/>
    </location>
</feature>
<feature type="transmembrane region" description="Helical" evidence="1">
    <location>
        <begin position="128"/>
        <end position="146"/>
    </location>
</feature>
<name>A0A2V3VNE3_9SPHN</name>
<evidence type="ECO:0000313" key="3">
    <source>
        <dbReference type="EMBL" id="PXW78099.1"/>
    </source>
</evidence>
<dbReference type="GO" id="GO:0016020">
    <property type="term" value="C:membrane"/>
    <property type="evidence" value="ECO:0007669"/>
    <property type="project" value="InterPro"/>
</dbReference>
<evidence type="ECO:0000256" key="1">
    <source>
        <dbReference type="SAM" id="Phobius"/>
    </source>
</evidence>
<proteinExistence type="predicted"/>
<comment type="caution">
    <text evidence="3">The sequence shown here is derived from an EMBL/GenBank/DDBJ whole genome shotgun (WGS) entry which is preliminary data.</text>
</comment>
<dbReference type="InterPro" id="IPR037185">
    <property type="entry name" value="EmrE-like"/>
</dbReference>
<dbReference type="OrthoDB" id="8770617at2"/>
<feature type="transmembrane region" description="Helical" evidence="1">
    <location>
        <begin position="152"/>
        <end position="171"/>
    </location>
</feature>
<keyword evidence="1" id="KW-1133">Transmembrane helix</keyword>
<keyword evidence="1" id="KW-0472">Membrane</keyword>
<dbReference type="AlphaFoldDB" id="A0A2V3VNE3"/>
<feature type="transmembrane region" description="Helical" evidence="1">
    <location>
        <begin position="216"/>
        <end position="235"/>
    </location>
</feature>
<keyword evidence="1" id="KW-0812">Transmembrane</keyword>
<keyword evidence="4" id="KW-1185">Reference proteome</keyword>
<feature type="transmembrane region" description="Helical" evidence="1">
    <location>
        <begin position="242"/>
        <end position="262"/>
    </location>
</feature>